<keyword evidence="1" id="KW-0378">Hydrolase</keyword>
<evidence type="ECO:0000313" key="2">
    <source>
        <dbReference type="Proteomes" id="UP000514716"/>
    </source>
</evidence>
<dbReference type="Pfam" id="PF13975">
    <property type="entry name" value="gag-asp_proteas"/>
    <property type="match status" value="1"/>
</dbReference>
<organism evidence="1 2">
    <name type="scientific">Planococcus maritimus</name>
    <dbReference type="NCBI Taxonomy" id="192421"/>
    <lineage>
        <taxon>Bacteria</taxon>
        <taxon>Bacillati</taxon>
        <taxon>Bacillota</taxon>
        <taxon>Bacilli</taxon>
        <taxon>Bacillales</taxon>
        <taxon>Caryophanaceae</taxon>
        <taxon>Planococcus</taxon>
    </lineage>
</organism>
<keyword evidence="2" id="KW-1185">Reference proteome</keyword>
<dbReference type="Gene3D" id="2.40.70.10">
    <property type="entry name" value="Acid Proteases"/>
    <property type="match status" value="2"/>
</dbReference>
<keyword evidence="1" id="KW-0645">Protease</keyword>
<gene>
    <name evidence="1" type="ORF">H1Q58_12045</name>
</gene>
<name>A0A7D7QZB3_PLAMR</name>
<dbReference type="InterPro" id="IPR034122">
    <property type="entry name" value="Retropepsin-like_bacterial"/>
</dbReference>
<protein>
    <submittedName>
        <fullName evidence="1">Aspartyl protease family protein</fullName>
    </submittedName>
</protein>
<dbReference type="GO" id="GO:0006508">
    <property type="term" value="P:proteolysis"/>
    <property type="evidence" value="ECO:0007669"/>
    <property type="project" value="UniProtKB-KW"/>
</dbReference>
<dbReference type="Proteomes" id="UP000514716">
    <property type="component" value="Chromosome"/>
</dbReference>
<dbReference type="InterPro" id="IPR021109">
    <property type="entry name" value="Peptidase_aspartic_dom_sf"/>
</dbReference>
<evidence type="ECO:0000313" key="1">
    <source>
        <dbReference type="EMBL" id="QMT16696.1"/>
    </source>
</evidence>
<sequence>MTVIDLIIKPDQQESEVAEILVEGKIEGRNYQFLLDTGAATSALLSDAYLEKLEVLSKSTGTGVFASADREVVRLTKLEIGPITKKSFEVEIAKEKHVGARNLLGMDFLKDYSYAFCFDKNKVEVNPIVIQADYQELTMGRRHHPYIDIKLQEVEAKAIWDTGAGITVVDVSFIQKNSELFEEIAPSKGTDSSGATQETPMFTMKSTRIANIDFPSHKVAGIDLSYVNKSTEIPMDMILGYSTLCKANWFFDFQSKKWAVLKML</sequence>
<dbReference type="CDD" id="cd05483">
    <property type="entry name" value="retropepsin_like_bacteria"/>
    <property type="match status" value="1"/>
</dbReference>
<dbReference type="RefSeq" id="WP_182091648.1">
    <property type="nucleotide sequence ID" value="NZ_CP059540.1"/>
</dbReference>
<accession>A0A7D7QZB3</accession>
<reference evidence="1 2" key="1">
    <citation type="submission" date="2020-07" db="EMBL/GenBank/DDBJ databases">
        <title>Screening of a cold-adapted Planococcus bacterium producing protease in traditional shrimp paste and protease identification by genome sequencing.</title>
        <authorList>
            <person name="Gao R."/>
            <person name="Leng W."/>
            <person name="Chu Q."/>
            <person name="Wu X."/>
            <person name="Liu H."/>
            <person name="Li X."/>
        </authorList>
    </citation>
    <scope>NUCLEOTIDE SEQUENCE [LARGE SCALE GENOMIC DNA]</scope>
    <source>
        <strain evidence="1 2">XJ11</strain>
    </source>
</reference>
<dbReference type="SUPFAM" id="SSF50630">
    <property type="entry name" value="Acid proteases"/>
    <property type="match status" value="2"/>
</dbReference>
<dbReference type="AlphaFoldDB" id="A0A7D7QZB3"/>
<dbReference type="PROSITE" id="PS00141">
    <property type="entry name" value="ASP_PROTEASE"/>
    <property type="match status" value="1"/>
</dbReference>
<dbReference type="EMBL" id="CP059540">
    <property type="protein sequence ID" value="QMT16696.1"/>
    <property type="molecule type" value="Genomic_DNA"/>
</dbReference>
<dbReference type="InterPro" id="IPR001969">
    <property type="entry name" value="Aspartic_peptidase_AS"/>
</dbReference>
<dbReference type="KEGG" id="pdec:H1Q58_12045"/>
<proteinExistence type="predicted"/>
<dbReference type="GO" id="GO:0004190">
    <property type="term" value="F:aspartic-type endopeptidase activity"/>
    <property type="evidence" value="ECO:0007669"/>
    <property type="project" value="InterPro"/>
</dbReference>